<evidence type="ECO:0000256" key="4">
    <source>
        <dbReference type="SAM" id="Phobius"/>
    </source>
</evidence>
<comment type="similarity">
    <text evidence="2">Belongs to the major facilitator superfamily. Monocarboxylate porter (TC 2.A.1.13) family.</text>
</comment>
<dbReference type="PANTHER" id="PTHR11360:SF319">
    <property type="entry name" value="MAJOR FACILITATOR SUPERFAMILY (MFS) PROFILE DOMAIN-CONTAINING PROTEIN"/>
    <property type="match status" value="1"/>
</dbReference>
<sequence length="441" mass="47416">MDPSRPSMPSFQSAETVCSIETIVATVETNVDSSNKNLKEGKSTETEKSNSVSSNTKVLDNEAYVVQDVNKVPDGGFRAWLVVFGISCCSFTTYGLTGSWGVFQAFYQHSLLTELPPSDIAWIGSIQYFLTFIPCMIVGRLFDMGYLHSIFIASSAMLIAATILVGPLAAIVSQWFKEKRALALGICSAGTSLGGTILPVIARTLLPRIGFMWTMRVFALIELVALSITNISIRRRLPPTYPEGPLLGIKPLKSLPFAVYCAATFFVFVGFYTFTTYIASTAVSKGISETFSYNLVAILNGSSGISRIAAGVVASYTGPMNHMIPFTIVAGIVILCWPAVETQSAFIAIAIALGFSNGSYNALLWQPIIDLGDKDELSRRVAILMLSLGCAGLFGPSISGEVNKEAGVRAMGIYAGVCTLIGVMLALMARHMMLRSVFGKI</sequence>
<feature type="transmembrane region" description="Helical" evidence="4">
    <location>
        <begin position="411"/>
        <end position="429"/>
    </location>
</feature>
<keyword evidence="4" id="KW-1133">Transmembrane helix</keyword>
<feature type="transmembrane region" description="Helical" evidence="4">
    <location>
        <begin position="181"/>
        <end position="201"/>
    </location>
</feature>
<dbReference type="InterPro" id="IPR011701">
    <property type="entry name" value="MFS"/>
</dbReference>
<organism evidence="5 6">
    <name type="scientific">Paramarasmius palmivorus</name>
    <dbReference type="NCBI Taxonomy" id="297713"/>
    <lineage>
        <taxon>Eukaryota</taxon>
        <taxon>Fungi</taxon>
        <taxon>Dikarya</taxon>
        <taxon>Basidiomycota</taxon>
        <taxon>Agaricomycotina</taxon>
        <taxon>Agaricomycetes</taxon>
        <taxon>Agaricomycetidae</taxon>
        <taxon>Agaricales</taxon>
        <taxon>Marasmiineae</taxon>
        <taxon>Marasmiaceae</taxon>
        <taxon>Paramarasmius</taxon>
    </lineage>
</organism>
<keyword evidence="4" id="KW-0812">Transmembrane</keyword>
<dbReference type="Gene3D" id="1.20.1250.20">
    <property type="entry name" value="MFS general substrate transporter like domains"/>
    <property type="match status" value="1"/>
</dbReference>
<feature type="transmembrane region" description="Helical" evidence="4">
    <location>
        <begin position="254"/>
        <end position="279"/>
    </location>
</feature>
<feature type="transmembrane region" description="Helical" evidence="4">
    <location>
        <begin position="79"/>
        <end position="107"/>
    </location>
</feature>
<keyword evidence="4" id="KW-0472">Membrane</keyword>
<evidence type="ECO:0000313" key="6">
    <source>
        <dbReference type="Proteomes" id="UP001383192"/>
    </source>
</evidence>
<evidence type="ECO:0000256" key="3">
    <source>
        <dbReference type="SAM" id="MobiDB-lite"/>
    </source>
</evidence>
<proteinExistence type="inferred from homology"/>
<dbReference type="Pfam" id="PF07690">
    <property type="entry name" value="MFS_1"/>
    <property type="match status" value="1"/>
</dbReference>
<evidence type="ECO:0000313" key="5">
    <source>
        <dbReference type="EMBL" id="KAK7039083.1"/>
    </source>
</evidence>
<keyword evidence="6" id="KW-1185">Reference proteome</keyword>
<protein>
    <submittedName>
        <fullName evidence="5">Uncharacterized protein</fullName>
    </submittedName>
</protein>
<feature type="transmembrane region" description="Helical" evidence="4">
    <location>
        <begin position="145"/>
        <end position="169"/>
    </location>
</feature>
<dbReference type="SUPFAM" id="SSF103473">
    <property type="entry name" value="MFS general substrate transporter"/>
    <property type="match status" value="1"/>
</dbReference>
<feature type="transmembrane region" description="Helical" evidence="4">
    <location>
        <begin position="213"/>
        <end position="233"/>
    </location>
</feature>
<accession>A0AAW0CLI7</accession>
<evidence type="ECO:0000256" key="1">
    <source>
        <dbReference type="ARBA" id="ARBA00004141"/>
    </source>
</evidence>
<feature type="transmembrane region" description="Helical" evidence="4">
    <location>
        <begin position="346"/>
        <end position="369"/>
    </location>
</feature>
<dbReference type="GO" id="GO:0016020">
    <property type="term" value="C:membrane"/>
    <property type="evidence" value="ECO:0007669"/>
    <property type="project" value="UniProtKB-SubCell"/>
</dbReference>
<gene>
    <name evidence="5" type="ORF">VNI00_010247</name>
</gene>
<dbReference type="AlphaFoldDB" id="A0AAW0CLI7"/>
<evidence type="ECO:0000256" key="2">
    <source>
        <dbReference type="ARBA" id="ARBA00006727"/>
    </source>
</evidence>
<feature type="compositionally biased region" description="Basic and acidic residues" evidence="3">
    <location>
        <begin position="37"/>
        <end position="48"/>
    </location>
</feature>
<dbReference type="PANTHER" id="PTHR11360">
    <property type="entry name" value="MONOCARBOXYLATE TRANSPORTER"/>
    <property type="match status" value="1"/>
</dbReference>
<feature type="transmembrane region" description="Helical" evidence="4">
    <location>
        <begin position="119"/>
        <end position="139"/>
    </location>
</feature>
<dbReference type="InterPro" id="IPR036259">
    <property type="entry name" value="MFS_trans_sf"/>
</dbReference>
<name>A0AAW0CLI7_9AGAR</name>
<dbReference type="InterPro" id="IPR050327">
    <property type="entry name" value="Proton-linked_MCT"/>
</dbReference>
<dbReference type="EMBL" id="JAYKXP010000040">
    <property type="protein sequence ID" value="KAK7039083.1"/>
    <property type="molecule type" value="Genomic_DNA"/>
</dbReference>
<comment type="caution">
    <text evidence="5">The sequence shown here is derived from an EMBL/GenBank/DDBJ whole genome shotgun (WGS) entry which is preliminary data.</text>
</comment>
<dbReference type="Proteomes" id="UP001383192">
    <property type="component" value="Unassembled WGS sequence"/>
</dbReference>
<reference evidence="5 6" key="1">
    <citation type="submission" date="2024-01" db="EMBL/GenBank/DDBJ databases">
        <title>A draft genome for a cacao thread blight-causing isolate of Paramarasmius palmivorus.</title>
        <authorList>
            <person name="Baruah I.K."/>
            <person name="Bukari Y."/>
            <person name="Amoako-Attah I."/>
            <person name="Meinhardt L.W."/>
            <person name="Bailey B.A."/>
            <person name="Cohen S.P."/>
        </authorList>
    </citation>
    <scope>NUCLEOTIDE SEQUENCE [LARGE SCALE GENOMIC DNA]</scope>
    <source>
        <strain evidence="5 6">GH-12</strain>
    </source>
</reference>
<feature type="region of interest" description="Disordered" evidence="3">
    <location>
        <begin position="34"/>
        <end position="54"/>
    </location>
</feature>
<feature type="transmembrane region" description="Helical" evidence="4">
    <location>
        <begin position="381"/>
        <end position="399"/>
    </location>
</feature>
<feature type="transmembrane region" description="Helical" evidence="4">
    <location>
        <begin position="291"/>
        <end position="316"/>
    </location>
</feature>
<comment type="subcellular location">
    <subcellularLocation>
        <location evidence="1">Membrane</location>
        <topology evidence="1">Multi-pass membrane protein</topology>
    </subcellularLocation>
</comment>
<feature type="transmembrane region" description="Helical" evidence="4">
    <location>
        <begin position="323"/>
        <end position="340"/>
    </location>
</feature>
<dbReference type="GO" id="GO:0022857">
    <property type="term" value="F:transmembrane transporter activity"/>
    <property type="evidence" value="ECO:0007669"/>
    <property type="project" value="InterPro"/>
</dbReference>